<evidence type="ECO:0000259" key="4">
    <source>
        <dbReference type="Pfam" id="PF02441"/>
    </source>
</evidence>
<keyword evidence="3" id="KW-0288">FMN</keyword>
<dbReference type="Pfam" id="PF04127">
    <property type="entry name" value="DFP"/>
    <property type="match status" value="1"/>
</dbReference>
<comment type="pathway">
    <text evidence="3">Cofactor biosynthesis; coenzyme A biosynthesis.</text>
</comment>
<dbReference type="PANTHER" id="PTHR14359">
    <property type="entry name" value="HOMO-OLIGOMERIC FLAVIN CONTAINING CYS DECARBOXYLASE FAMILY"/>
    <property type="match status" value="1"/>
</dbReference>
<comment type="cofactor">
    <cofactor evidence="3">
        <name>Mg(2+)</name>
        <dbReference type="ChEBI" id="CHEBI:18420"/>
    </cofactor>
</comment>
<dbReference type="GO" id="GO:0010181">
    <property type="term" value="F:FMN binding"/>
    <property type="evidence" value="ECO:0007669"/>
    <property type="project" value="UniProtKB-UniRule"/>
</dbReference>
<keyword evidence="3" id="KW-0511">Multifunctional enzyme</keyword>
<dbReference type="PANTHER" id="PTHR14359:SF6">
    <property type="entry name" value="PHOSPHOPANTOTHENOYLCYSTEINE DECARBOXYLASE"/>
    <property type="match status" value="1"/>
</dbReference>
<comment type="caution">
    <text evidence="3">Lacks conserved residue(s) required for the propagation of feature annotation.</text>
</comment>
<accession>A0A811T345</accession>
<comment type="caution">
    <text evidence="6">The sequence shown here is derived from an EMBL/GenBank/DDBJ whole genome shotgun (WGS) entry which is preliminary data.</text>
</comment>
<comment type="catalytic activity">
    <reaction evidence="3">
        <text>(R)-4'-phosphopantothenate + L-cysteine + CTP = N-[(R)-4-phosphopantothenoyl]-L-cysteine + CMP + diphosphate + H(+)</text>
        <dbReference type="Rhea" id="RHEA:19397"/>
        <dbReference type="ChEBI" id="CHEBI:10986"/>
        <dbReference type="ChEBI" id="CHEBI:15378"/>
        <dbReference type="ChEBI" id="CHEBI:33019"/>
        <dbReference type="ChEBI" id="CHEBI:35235"/>
        <dbReference type="ChEBI" id="CHEBI:37563"/>
        <dbReference type="ChEBI" id="CHEBI:59458"/>
        <dbReference type="ChEBI" id="CHEBI:60377"/>
        <dbReference type="EC" id="6.3.2.5"/>
    </reaction>
</comment>
<feature type="region of interest" description="Phosphopantothenoylcysteine decarboxylase" evidence="3">
    <location>
        <begin position="1"/>
        <end position="193"/>
    </location>
</feature>
<dbReference type="Pfam" id="PF02441">
    <property type="entry name" value="Flavoprotein"/>
    <property type="match status" value="1"/>
</dbReference>
<keyword evidence="3" id="KW-0460">Magnesium</keyword>
<feature type="domain" description="Flavoprotein" evidence="4">
    <location>
        <begin position="15"/>
        <end position="177"/>
    </location>
</feature>
<dbReference type="NCBIfam" id="TIGR00521">
    <property type="entry name" value="coaBC_dfp"/>
    <property type="match status" value="1"/>
</dbReference>
<dbReference type="InterPro" id="IPR003382">
    <property type="entry name" value="Flavoprotein"/>
</dbReference>
<proteinExistence type="inferred from homology"/>
<evidence type="ECO:0000256" key="1">
    <source>
        <dbReference type="ARBA" id="ARBA00022793"/>
    </source>
</evidence>
<comment type="similarity">
    <text evidence="3">In the N-terminal section; belongs to the HFCD (homo-oligomeric flavin containing Cys decarboxylase) superfamily.</text>
</comment>
<keyword evidence="2 3" id="KW-0456">Lyase</keyword>
<dbReference type="EMBL" id="CAJHIO010000007">
    <property type="protein sequence ID" value="CAD6491676.1"/>
    <property type="molecule type" value="Genomic_DNA"/>
</dbReference>
<dbReference type="GO" id="GO:0015937">
    <property type="term" value="P:coenzyme A biosynthetic process"/>
    <property type="evidence" value="ECO:0007669"/>
    <property type="project" value="UniProtKB-UniRule"/>
</dbReference>
<evidence type="ECO:0000259" key="5">
    <source>
        <dbReference type="Pfam" id="PF04127"/>
    </source>
</evidence>
<feature type="binding site" evidence="3">
    <location>
        <position position="291"/>
    </location>
    <ligand>
        <name>CTP</name>
        <dbReference type="ChEBI" id="CHEBI:37563"/>
    </ligand>
</feature>
<organism evidence="6 7">
    <name type="scientific">Candidatus Argoarchaeum ethanivorans</name>
    <dbReference type="NCBI Taxonomy" id="2608793"/>
    <lineage>
        <taxon>Archaea</taxon>
        <taxon>Methanobacteriati</taxon>
        <taxon>Methanobacteriota</taxon>
        <taxon>Stenosarchaea group</taxon>
        <taxon>Methanomicrobia</taxon>
        <taxon>Methanosarcinales</taxon>
        <taxon>Methanosarcinales incertae sedis</taxon>
        <taxon>GOM Arc I cluster</taxon>
        <taxon>Candidatus Argoarchaeum</taxon>
    </lineage>
</organism>
<dbReference type="GO" id="GO:0071513">
    <property type="term" value="C:phosphopantothenoylcysteine decarboxylase complex"/>
    <property type="evidence" value="ECO:0007669"/>
    <property type="project" value="TreeGrafter"/>
</dbReference>
<dbReference type="InterPro" id="IPR007085">
    <property type="entry name" value="DNA/pantothenate-metab_flavo_C"/>
</dbReference>
<dbReference type="SUPFAM" id="SSF52507">
    <property type="entry name" value="Homo-oligomeric flavin-containing Cys decarboxylases, HFCD"/>
    <property type="match status" value="1"/>
</dbReference>
<dbReference type="EC" id="6.3.2.5" evidence="3"/>
<comment type="function">
    <text evidence="3">Catalyzes two sequential steps in the biosynthesis of coenzyme A. In the first step cysteine is conjugated to 4'-phosphopantothenate to form 4-phosphopantothenoylcysteine. In the second step the latter compound is decarboxylated to form 4'-phosphopantotheine.</text>
</comment>
<keyword evidence="3" id="KW-0436">Ligase</keyword>
<dbReference type="GO" id="GO:0004633">
    <property type="term" value="F:phosphopantothenoylcysteine decarboxylase activity"/>
    <property type="evidence" value="ECO:0007669"/>
    <property type="project" value="UniProtKB-UniRule"/>
</dbReference>
<keyword evidence="3" id="KW-0479">Metal-binding</keyword>
<dbReference type="GO" id="GO:0015941">
    <property type="term" value="P:pantothenate catabolic process"/>
    <property type="evidence" value="ECO:0007669"/>
    <property type="project" value="InterPro"/>
</dbReference>
<dbReference type="GO" id="GO:0004632">
    <property type="term" value="F:phosphopantothenate--cysteine ligase activity"/>
    <property type="evidence" value="ECO:0007669"/>
    <property type="project" value="UniProtKB-UniRule"/>
</dbReference>
<name>A0A811T345_9EURY</name>
<dbReference type="InterPro" id="IPR036551">
    <property type="entry name" value="Flavin_trans-like"/>
</dbReference>
<reference evidence="6" key="1">
    <citation type="submission" date="2020-10" db="EMBL/GenBank/DDBJ databases">
        <authorList>
            <person name="Hahn C.J."/>
            <person name="Laso-Perez R."/>
            <person name="Vulcano F."/>
            <person name="Vaziourakis K.-M."/>
            <person name="Stokke R."/>
            <person name="Steen I.H."/>
            <person name="Teske A."/>
            <person name="Boetius A."/>
            <person name="Liebeke M."/>
            <person name="Amann R."/>
            <person name="Knittel K."/>
        </authorList>
    </citation>
    <scope>NUCLEOTIDE SEQUENCE</scope>
    <source>
        <strain evidence="6">Gfbio:e3339647-f889-4370-9287-4fb5cb688e4c:AG392O15_GoMArc1</strain>
    </source>
</reference>
<dbReference type="UniPathway" id="UPA00241"/>
<feature type="region of interest" description="Phosphopantothenate--cysteine ligase" evidence="3">
    <location>
        <begin position="194"/>
        <end position="399"/>
    </location>
</feature>
<keyword evidence="1 3" id="KW-0210">Decarboxylase</keyword>
<dbReference type="HAMAP" id="MF_02225">
    <property type="entry name" value="CoaBC"/>
    <property type="match status" value="1"/>
</dbReference>
<dbReference type="GO" id="GO:0046872">
    <property type="term" value="F:metal ion binding"/>
    <property type="evidence" value="ECO:0007669"/>
    <property type="project" value="UniProtKB-KW"/>
</dbReference>
<evidence type="ECO:0000313" key="7">
    <source>
        <dbReference type="Proteomes" id="UP000610373"/>
    </source>
</evidence>
<dbReference type="AlphaFoldDB" id="A0A811T345"/>
<dbReference type="Proteomes" id="UP000610373">
    <property type="component" value="Unassembled WGS sequence"/>
</dbReference>
<comment type="similarity">
    <text evidence="3">In the C-terminal section; belongs to the PPC synthetase family.</text>
</comment>
<dbReference type="SUPFAM" id="SSF102645">
    <property type="entry name" value="CoaB-like"/>
    <property type="match status" value="1"/>
</dbReference>
<comment type="catalytic activity">
    <reaction evidence="3">
        <text>N-[(R)-4-phosphopantothenoyl]-L-cysteine + H(+) = (R)-4'-phosphopantetheine + CO2</text>
        <dbReference type="Rhea" id="RHEA:16793"/>
        <dbReference type="ChEBI" id="CHEBI:15378"/>
        <dbReference type="ChEBI" id="CHEBI:16526"/>
        <dbReference type="ChEBI" id="CHEBI:59458"/>
        <dbReference type="ChEBI" id="CHEBI:61723"/>
        <dbReference type="EC" id="4.1.1.36"/>
    </reaction>
</comment>
<sequence length="399" mass="42656">MKKIHVTDANTLKDKTVVLAVTGSIAAVRCVELAHSLIRKGAKVIPVMSDAATRILHPEAMYYAAGNRVITEITGGVEHVVLCGADGDSDLLLIAPATANTISKIAYGIDDTAVTTFATTAIGSGKPVVVAPAMHEAMYNHPAVVDNIQRLKRMGVNFIESVFEEGKAKIAQNEDIVLETERILGSHSLDGKNILITSGATGERIDPIRIVTSRASGRTGVELALEAYRRGAKMVTIVHSKKQGLRAIREIIVESAKEMTDAVLQEAANTDVLISAAAISDFTVDRTAQTKIDSGSARTIVLKPVVKLLSKVTKQYPRLPVIGFKAETNISTEELITRAGKLMDKYKLAAVVANDVGSGGIGEETNRIHIIQKNNGITAVEGRKDKLAKRIIDVIEGVV</sequence>
<evidence type="ECO:0000256" key="3">
    <source>
        <dbReference type="HAMAP-Rule" id="MF_02225"/>
    </source>
</evidence>
<evidence type="ECO:0000256" key="2">
    <source>
        <dbReference type="ARBA" id="ARBA00023239"/>
    </source>
</evidence>
<dbReference type="EC" id="4.1.1.36" evidence="3"/>
<dbReference type="Gene3D" id="3.40.50.1950">
    <property type="entry name" value="Flavin prenyltransferase-like"/>
    <property type="match status" value="1"/>
</dbReference>
<protein>
    <recommendedName>
        <fullName evidence="3">Coenzyme A biosynthesis bifunctional protein CoaBC</fullName>
    </recommendedName>
    <alternativeName>
        <fullName evidence="3">DNA/pantothenate metabolism flavoprotein</fullName>
    </alternativeName>
    <alternativeName>
        <fullName evidence="3">Phosphopantothenoylcysteine synthetase/decarboxylase</fullName>
        <shortName evidence="3">PPCS-PPCDC</shortName>
    </alternativeName>
    <domain>
        <recommendedName>
            <fullName evidence="3">Phosphopantothenoylcysteine decarboxylase</fullName>
            <shortName evidence="3">PPC decarboxylase</shortName>
            <shortName evidence="3">PPC-DC</shortName>
            <ecNumber evidence="3">4.1.1.36</ecNumber>
        </recommendedName>
        <alternativeName>
            <fullName evidence="3">CoaC</fullName>
        </alternativeName>
    </domain>
    <domain>
        <recommendedName>
            <fullName evidence="3">Phosphopantothenate--cysteine ligase</fullName>
            <ecNumber evidence="3">6.3.2.5</ecNumber>
        </recommendedName>
        <alternativeName>
            <fullName evidence="3">CoaB</fullName>
        </alternativeName>
        <alternativeName>
            <fullName evidence="3">Phosphopantothenoylcysteine synthetase</fullName>
            <shortName evidence="3">PPC synthetase</shortName>
            <shortName evidence="3">PPC-S</shortName>
        </alternativeName>
    </domain>
</protein>
<dbReference type="InterPro" id="IPR035929">
    <property type="entry name" value="CoaB-like_sf"/>
</dbReference>
<dbReference type="Gene3D" id="3.40.50.10300">
    <property type="entry name" value="CoaB-like"/>
    <property type="match status" value="1"/>
</dbReference>
<gene>
    <name evidence="3" type="primary">coaBC</name>
    <name evidence="6" type="ORF">CHKLHMKO_00178</name>
</gene>
<dbReference type="InterPro" id="IPR005252">
    <property type="entry name" value="CoaBC"/>
</dbReference>
<feature type="binding site" evidence="3">
    <location>
        <position position="281"/>
    </location>
    <ligand>
        <name>CTP</name>
        <dbReference type="ChEBI" id="CHEBI:37563"/>
    </ligand>
</feature>
<feature type="domain" description="DNA/pantothenate metabolism flavoprotein C-terminal" evidence="5">
    <location>
        <begin position="189"/>
        <end position="396"/>
    </location>
</feature>
<evidence type="ECO:0000313" key="6">
    <source>
        <dbReference type="EMBL" id="CAD6491676.1"/>
    </source>
</evidence>
<keyword evidence="3" id="KW-0285">Flavoprotein</keyword>
<comment type="cofactor">
    <cofactor evidence="3">
        <name>FMN</name>
        <dbReference type="ChEBI" id="CHEBI:58210"/>
    </cofactor>
    <text evidence="3">Binds 1 FMN per subunit.</text>
</comment>
<feature type="binding site" evidence="3">
    <location>
        <position position="324"/>
    </location>
    <ligand>
        <name>CTP</name>
        <dbReference type="ChEBI" id="CHEBI:37563"/>
    </ligand>
</feature>